<protein>
    <submittedName>
        <fullName evidence="1">Uncharacterized protein</fullName>
    </submittedName>
</protein>
<name>A0A0E9WGS2_ANGAN</name>
<organism evidence="1">
    <name type="scientific">Anguilla anguilla</name>
    <name type="common">European freshwater eel</name>
    <name type="synonym">Muraena anguilla</name>
    <dbReference type="NCBI Taxonomy" id="7936"/>
    <lineage>
        <taxon>Eukaryota</taxon>
        <taxon>Metazoa</taxon>
        <taxon>Chordata</taxon>
        <taxon>Craniata</taxon>
        <taxon>Vertebrata</taxon>
        <taxon>Euteleostomi</taxon>
        <taxon>Actinopterygii</taxon>
        <taxon>Neopterygii</taxon>
        <taxon>Teleostei</taxon>
        <taxon>Anguilliformes</taxon>
        <taxon>Anguillidae</taxon>
        <taxon>Anguilla</taxon>
    </lineage>
</organism>
<reference evidence="1" key="2">
    <citation type="journal article" date="2015" name="Fish Shellfish Immunol.">
        <title>Early steps in the European eel (Anguilla anguilla)-Vibrio vulnificus interaction in the gills: Role of the RtxA13 toxin.</title>
        <authorList>
            <person name="Callol A."/>
            <person name="Pajuelo D."/>
            <person name="Ebbesson L."/>
            <person name="Teles M."/>
            <person name="MacKenzie S."/>
            <person name="Amaro C."/>
        </authorList>
    </citation>
    <scope>NUCLEOTIDE SEQUENCE</scope>
</reference>
<dbReference type="AlphaFoldDB" id="A0A0E9WGS2"/>
<proteinExistence type="predicted"/>
<sequence length="48" mass="6084">MELYEMTIMCVKNYFYIFSNCQMWPKLYFNINNIRFLASYFDLELFQF</sequence>
<reference evidence="1" key="1">
    <citation type="submission" date="2014-11" db="EMBL/GenBank/DDBJ databases">
        <authorList>
            <person name="Amaro Gonzalez C."/>
        </authorList>
    </citation>
    <scope>NUCLEOTIDE SEQUENCE</scope>
</reference>
<dbReference type="EMBL" id="GBXM01019889">
    <property type="protein sequence ID" value="JAH88688.1"/>
    <property type="molecule type" value="Transcribed_RNA"/>
</dbReference>
<evidence type="ECO:0000313" key="1">
    <source>
        <dbReference type="EMBL" id="JAH88688.1"/>
    </source>
</evidence>
<accession>A0A0E9WGS2</accession>